<evidence type="ECO:0000313" key="1">
    <source>
        <dbReference type="EMBL" id="MDO0826038.1"/>
    </source>
</evidence>
<evidence type="ECO:0000313" key="2">
    <source>
        <dbReference type="Proteomes" id="UP001176021"/>
    </source>
</evidence>
<gene>
    <name evidence="1" type="ORF">M8H41_24980</name>
</gene>
<proteinExistence type="predicted"/>
<name>A0ABT8R168_9FIRM</name>
<dbReference type="Proteomes" id="UP001176021">
    <property type="component" value="Unassembled WGS sequence"/>
</dbReference>
<keyword evidence="2" id="KW-1185">Reference proteome</keyword>
<dbReference type="EMBL" id="JAMJEV010000044">
    <property type="protein sequence ID" value="MDO0826038.1"/>
    <property type="molecule type" value="Genomic_DNA"/>
</dbReference>
<dbReference type="RefSeq" id="WP_302050385.1">
    <property type="nucleotide sequence ID" value="NZ_JAMJEV010000044.1"/>
</dbReference>
<protein>
    <submittedName>
        <fullName evidence="1">Uncharacterized protein</fullName>
    </submittedName>
</protein>
<comment type="caution">
    <text evidence="1">The sequence shown here is derived from an EMBL/GenBank/DDBJ whole genome shotgun (WGS) entry which is preliminary data.</text>
</comment>
<sequence length="96" mass="10486">MILEQAIRKISFRSGSARIYLESIKLATLGLTPGSAFKTQVNAVKRSIMLIPSQIGNVVTVRHRRGRTIPVIDKTGADIRSALKGCTSIKVTFFKG</sequence>
<reference evidence="1" key="1">
    <citation type="submission" date="2022-05" db="EMBL/GenBank/DDBJ databases">
        <title>Expanded diversity of anoxic marine methylotrophy in a Black Sea sulfate reducing microorganism.</title>
        <authorList>
            <person name="Fischer P.Q."/>
            <person name="Stams A.J.M."/>
            <person name="Villanueva L."/>
            <person name="Sousa D.Z."/>
        </authorList>
    </citation>
    <scope>NUCLEOTIDE SEQUENCE</scope>
    <source>
        <strain evidence="1">P130</strain>
    </source>
</reference>
<accession>A0ABT8R168</accession>
<organism evidence="1 2">
    <name type="scientific">Desulfosporosinus nitroreducens</name>
    <dbReference type="NCBI Taxonomy" id="2018668"/>
    <lineage>
        <taxon>Bacteria</taxon>
        <taxon>Bacillati</taxon>
        <taxon>Bacillota</taxon>
        <taxon>Clostridia</taxon>
        <taxon>Eubacteriales</taxon>
        <taxon>Desulfitobacteriaceae</taxon>
        <taxon>Desulfosporosinus</taxon>
    </lineage>
</organism>